<proteinExistence type="predicted"/>
<dbReference type="RefSeq" id="WP_128352404.1">
    <property type="nucleotide sequence ID" value="NZ_CAXBCQ010000018.1"/>
</dbReference>
<protein>
    <submittedName>
        <fullName evidence="2">Uncharacterized protein</fullName>
    </submittedName>
</protein>
<evidence type="ECO:0000256" key="1">
    <source>
        <dbReference type="SAM" id="Phobius"/>
    </source>
</evidence>
<name>A0A443YZ91_9GAMM</name>
<feature type="transmembrane region" description="Helical" evidence="1">
    <location>
        <begin position="278"/>
        <end position="299"/>
    </location>
</feature>
<reference evidence="2 3" key="1">
    <citation type="submission" date="2018-12" db="EMBL/GenBank/DDBJ databases">
        <authorList>
            <person name="Li A."/>
            <person name="Zhang M."/>
            <person name="Zhu H."/>
        </authorList>
    </citation>
    <scope>NUCLEOTIDE SEQUENCE [LARGE SCALE GENOMIC DNA]</scope>
    <source>
        <strain evidence="2 3">R04H25</strain>
    </source>
</reference>
<feature type="transmembrane region" description="Helical" evidence="1">
    <location>
        <begin position="81"/>
        <end position="101"/>
    </location>
</feature>
<accession>A0A443YZ91</accession>
<evidence type="ECO:0000313" key="2">
    <source>
        <dbReference type="EMBL" id="RWU09498.1"/>
    </source>
</evidence>
<keyword evidence="3" id="KW-1185">Reference proteome</keyword>
<feature type="transmembrane region" description="Helical" evidence="1">
    <location>
        <begin position="177"/>
        <end position="196"/>
    </location>
</feature>
<dbReference type="Proteomes" id="UP000288789">
    <property type="component" value="Unassembled WGS sequence"/>
</dbReference>
<comment type="caution">
    <text evidence="2">The sequence shown here is derived from an EMBL/GenBank/DDBJ whole genome shotgun (WGS) entry which is preliminary data.</text>
</comment>
<feature type="transmembrane region" description="Helical" evidence="1">
    <location>
        <begin position="240"/>
        <end position="258"/>
    </location>
</feature>
<keyword evidence="1" id="KW-1133">Transmembrane helix</keyword>
<gene>
    <name evidence="2" type="ORF">EGC76_07685</name>
</gene>
<feature type="transmembrane region" description="Helical" evidence="1">
    <location>
        <begin position="113"/>
        <end position="141"/>
    </location>
</feature>
<sequence>MDMVERYIAAVQRELPEDKRDDIGRELKANILDQIEALEAQQGQFNDSDVSSLLISMGHPRDVAITYYPPKPLIASSLMRLYASTLYMVLGVLFVISVIEVTSTWLGGSSMGIIRFVFAIASDFINSAFFAFSAITISFAVMSRSQTNENKPRTCRWSPEKLPTASKSWQHIGLDNIFTDLATLLFLILLIWYPLWRNDSNSLFSTEALQILRWFTPVIGVAVVHSLWQLRVRLWSASMLWLNIGVNTAFLVVSLILMQTQVLQIETLPTLDDWGINVAQYGINTILIAVAVISSYEVIRDARRIRRL</sequence>
<organism evidence="2 3">
    <name type="scientific">Pseudidiomarina gelatinasegens</name>
    <dbReference type="NCBI Taxonomy" id="2487740"/>
    <lineage>
        <taxon>Bacteria</taxon>
        <taxon>Pseudomonadati</taxon>
        <taxon>Pseudomonadota</taxon>
        <taxon>Gammaproteobacteria</taxon>
        <taxon>Alteromonadales</taxon>
        <taxon>Idiomarinaceae</taxon>
        <taxon>Pseudidiomarina</taxon>
    </lineage>
</organism>
<evidence type="ECO:0000313" key="3">
    <source>
        <dbReference type="Proteomes" id="UP000288789"/>
    </source>
</evidence>
<dbReference type="AlphaFoldDB" id="A0A443YZ91"/>
<keyword evidence="1" id="KW-0472">Membrane</keyword>
<keyword evidence="1" id="KW-0812">Transmembrane</keyword>
<dbReference type="OrthoDB" id="116789at2"/>
<dbReference type="EMBL" id="RSFE01000005">
    <property type="protein sequence ID" value="RWU09498.1"/>
    <property type="molecule type" value="Genomic_DNA"/>
</dbReference>
<feature type="transmembrane region" description="Helical" evidence="1">
    <location>
        <begin position="208"/>
        <end position="228"/>
    </location>
</feature>